<dbReference type="SUPFAM" id="SSF81321">
    <property type="entry name" value="Family A G protein-coupled receptor-like"/>
    <property type="match status" value="1"/>
</dbReference>
<dbReference type="PROSITE" id="PS50262">
    <property type="entry name" value="G_PROTEIN_RECEP_F1_2"/>
    <property type="match status" value="1"/>
</dbReference>
<dbReference type="InterPro" id="IPR017452">
    <property type="entry name" value="GPCR_Rhodpsn_7TM"/>
</dbReference>
<keyword evidence="14" id="KW-1185">Reference proteome</keyword>
<evidence type="ECO:0000256" key="3">
    <source>
        <dbReference type="ARBA" id="ARBA00022692"/>
    </source>
</evidence>
<reference evidence="14" key="1">
    <citation type="submission" date="2012-07" db="EMBL/GenBank/DDBJ databases">
        <title>Genome of the Chinese tree shrew, a rising model animal genetically related to primates.</title>
        <authorList>
            <person name="Zhang G."/>
            <person name="Fan Y."/>
            <person name="Yao Y."/>
            <person name="Huang Z."/>
        </authorList>
    </citation>
    <scope>NUCLEOTIDE SEQUENCE [LARGE SCALE GENOMIC DNA]</scope>
</reference>
<protein>
    <recommendedName>
        <fullName evidence="11">Olfactory receptor</fullName>
    </recommendedName>
</protein>
<dbReference type="CDD" id="cd15222">
    <property type="entry name" value="7tmA_OR51-like"/>
    <property type="match status" value="1"/>
</dbReference>
<evidence type="ECO:0000256" key="9">
    <source>
        <dbReference type="ARBA" id="ARBA00023224"/>
    </source>
</evidence>
<dbReference type="Gene3D" id="1.20.1070.10">
    <property type="entry name" value="Rhodopsin 7-helix transmembrane proteins"/>
    <property type="match status" value="1"/>
</dbReference>
<keyword evidence="3 10" id="KW-0812">Transmembrane</keyword>
<evidence type="ECO:0000256" key="6">
    <source>
        <dbReference type="ARBA" id="ARBA00023040"/>
    </source>
</evidence>
<evidence type="ECO:0000256" key="7">
    <source>
        <dbReference type="ARBA" id="ARBA00023136"/>
    </source>
</evidence>
<dbReference type="Proteomes" id="UP000011518">
    <property type="component" value="Unassembled WGS sequence"/>
</dbReference>
<dbReference type="Pfam" id="PF13853">
    <property type="entry name" value="7tm_4"/>
    <property type="match status" value="1"/>
</dbReference>
<evidence type="ECO:0000256" key="4">
    <source>
        <dbReference type="ARBA" id="ARBA00022725"/>
    </source>
</evidence>
<dbReference type="eggNOG" id="ENOG502SMGT">
    <property type="taxonomic scope" value="Eukaryota"/>
</dbReference>
<keyword evidence="2 11" id="KW-0716">Sensory transduction</keyword>
<evidence type="ECO:0000256" key="8">
    <source>
        <dbReference type="ARBA" id="ARBA00023170"/>
    </source>
</evidence>
<evidence type="ECO:0000256" key="1">
    <source>
        <dbReference type="ARBA" id="ARBA00004141"/>
    </source>
</evidence>
<feature type="domain" description="G-protein coupled receptors family 1 profile" evidence="12">
    <location>
        <begin position="43"/>
        <end position="294"/>
    </location>
</feature>
<dbReference type="AlphaFoldDB" id="L9KLN9"/>
<organism evidence="13 14">
    <name type="scientific">Tupaia chinensis</name>
    <name type="common">Chinese tree shrew</name>
    <name type="synonym">Tupaia belangeri chinensis</name>
    <dbReference type="NCBI Taxonomy" id="246437"/>
    <lineage>
        <taxon>Eukaryota</taxon>
        <taxon>Metazoa</taxon>
        <taxon>Chordata</taxon>
        <taxon>Craniata</taxon>
        <taxon>Vertebrata</taxon>
        <taxon>Euteleostomi</taxon>
        <taxon>Mammalia</taxon>
        <taxon>Eutheria</taxon>
        <taxon>Euarchontoglires</taxon>
        <taxon>Scandentia</taxon>
        <taxon>Tupaiidae</taxon>
        <taxon>Tupaia</taxon>
    </lineage>
</organism>
<dbReference type="PRINTS" id="PR00245">
    <property type="entry name" value="OLFACTORYR"/>
</dbReference>
<feature type="transmembrane region" description="Helical" evidence="11">
    <location>
        <begin position="142"/>
        <end position="166"/>
    </location>
</feature>
<evidence type="ECO:0000256" key="5">
    <source>
        <dbReference type="ARBA" id="ARBA00022989"/>
    </source>
</evidence>
<dbReference type="InParanoid" id="L9KLN9"/>
<feature type="transmembrane region" description="Helical" evidence="11">
    <location>
        <begin position="244"/>
        <end position="267"/>
    </location>
</feature>
<evidence type="ECO:0000313" key="13">
    <source>
        <dbReference type="EMBL" id="ELW63681.1"/>
    </source>
</evidence>
<name>L9KLN9_TUPCH</name>
<dbReference type="OrthoDB" id="9444602at2759"/>
<reference evidence="14" key="2">
    <citation type="journal article" date="2013" name="Nat. Commun.">
        <title>Genome of the Chinese tree shrew.</title>
        <authorList>
            <person name="Fan Y."/>
            <person name="Huang Z.Y."/>
            <person name="Cao C.C."/>
            <person name="Chen C.S."/>
            <person name="Chen Y.X."/>
            <person name="Fan D.D."/>
            <person name="He J."/>
            <person name="Hou H.L."/>
            <person name="Hu L."/>
            <person name="Hu X.T."/>
            <person name="Jiang X.T."/>
            <person name="Lai R."/>
            <person name="Lang Y.S."/>
            <person name="Liang B."/>
            <person name="Liao S.G."/>
            <person name="Mu D."/>
            <person name="Ma Y.Y."/>
            <person name="Niu Y.Y."/>
            <person name="Sun X.Q."/>
            <person name="Xia J.Q."/>
            <person name="Xiao J."/>
            <person name="Xiong Z.Q."/>
            <person name="Xu L."/>
            <person name="Yang L."/>
            <person name="Zhang Y."/>
            <person name="Zhao W."/>
            <person name="Zhao X.D."/>
            <person name="Zheng Y.T."/>
            <person name="Zhou J.M."/>
            <person name="Zhu Y.B."/>
            <person name="Zhang G.J."/>
            <person name="Wang J."/>
            <person name="Yao Y.G."/>
        </authorList>
    </citation>
    <scope>NUCLEOTIDE SEQUENCE [LARGE SCALE GENOMIC DNA]</scope>
</reference>
<dbReference type="KEGG" id="tup:102471418"/>
<dbReference type="InterPro" id="IPR000276">
    <property type="entry name" value="GPCR_Rhodpsn"/>
</dbReference>
<keyword evidence="8 10" id="KW-0675">Receptor</keyword>
<feature type="transmembrane region" description="Helical" evidence="11">
    <location>
        <begin position="63"/>
        <end position="88"/>
    </location>
</feature>
<dbReference type="PROSITE" id="PS00237">
    <property type="entry name" value="G_PROTEIN_RECEP_F1_1"/>
    <property type="match status" value="1"/>
</dbReference>
<keyword evidence="4 11" id="KW-0552">Olfaction</keyword>
<dbReference type="PANTHER" id="PTHR26450:SF180">
    <property type="entry name" value="OLFACTORY RECEPTOR"/>
    <property type="match status" value="1"/>
</dbReference>
<sequence length="312" mass="35196">MILATNSSEVPFYFILTGIPGFEAFHTWISIPFCCFYTVSIMGNTTILAVIRAEPSLHEPMYLFLSMLALTDLGLTLTTLPTVMGILWFNASKISFEACFTQFFFIHAFSFMESSVLLVMSFDRYVAICRPLHYASILTNQVISRIGLAIICRCILPIIPGLILLIRLPFCGSHNLSHSYCLHQDMIKTVCADTTINSWYGLVATLFIIILDPMLILLSYVLILKSVLRISSHVERLRALNNCMSHILAVLVLYVPMVGVSMTHRFAKHAPPIVHVIMANIYLLAPPVMNPIIYSVKTKQIRRGIFHLLSHR</sequence>
<feature type="transmembrane region" description="Helical" evidence="11">
    <location>
        <begin position="28"/>
        <end position="51"/>
    </location>
</feature>
<dbReference type="InterPro" id="IPR000725">
    <property type="entry name" value="Olfact_rcpt"/>
</dbReference>
<evidence type="ECO:0000256" key="11">
    <source>
        <dbReference type="RuleBase" id="RU363047"/>
    </source>
</evidence>
<evidence type="ECO:0000256" key="2">
    <source>
        <dbReference type="ARBA" id="ARBA00022606"/>
    </source>
</evidence>
<comment type="subcellular location">
    <subcellularLocation>
        <location evidence="11">Cell membrane</location>
        <topology evidence="11">Multi-pass membrane protein</topology>
    </subcellularLocation>
    <subcellularLocation>
        <location evidence="1">Membrane</location>
        <topology evidence="1">Multi-pass membrane protein</topology>
    </subcellularLocation>
</comment>
<dbReference type="EMBL" id="KB320766">
    <property type="protein sequence ID" value="ELW63681.1"/>
    <property type="molecule type" value="Genomic_DNA"/>
</dbReference>
<dbReference type="FunFam" id="1.20.1070.10:FF:000002">
    <property type="entry name" value="Olfactory receptor"/>
    <property type="match status" value="1"/>
</dbReference>
<dbReference type="GO" id="GO:0004930">
    <property type="term" value="F:G protein-coupled receptor activity"/>
    <property type="evidence" value="ECO:0007669"/>
    <property type="project" value="UniProtKB-KW"/>
</dbReference>
<feature type="transmembrane region" description="Helical" evidence="11">
    <location>
        <begin position="273"/>
        <end position="293"/>
    </location>
</feature>
<dbReference type="GO" id="GO:0004984">
    <property type="term" value="F:olfactory receptor activity"/>
    <property type="evidence" value="ECO:0007669"/>
    <property type="project" value="InterPro"/>
</dbReference>
<evidence type="ECO:0000313" key="14">
    <source>
        <dbReference type="Proteomes" id="UP000011518"/>
    </source>
</evidence>
<keyword evidence="7 11" id="KW-0472">Membrane</keyword>
<dbReference type="GO" id="GO:0005886">
    <property type="term" value="C:plasma membrane"/>
    <property type="evidence" value="ECO:0007669"/>
    <property type="project" value="UniProtKB-SubCell"/>
</dbReference>
<keyword evidence="9 10" id="KW-0807">Transducer</keyword>
<keyword evidence="6 10" id="KW-0297">G-protein coupled receptor</keyword>
<dbReference type="PRINTS" id="PR00237">
    <property type="entry name" value="GPCRRHODOPSN"/>
</dbReference>
<keyword evidence="11" id="KW-1003">Cell membrane</keyword>
<evidence type="ECO:0000259" key="12">
    <source>
        <dbReference type="PROSITE" id="PS50262"/>
    </source>
</evidence>
<comment type="similarity">
    <text evidence="10">Belongs to the G-protein coupled receptor 1 family.</text>
</comment>
<gene>
    <name evidence="13" type="ORF">TREES_T100005443</name>
</gene>
<accession>L9KLN9</accession>
<keyword evidence="5 11" id="KW-1133">Transmembrane helix</keyword>
<proteinExistence type="inferred from homology"/>
<dbReference type="InterPro" id="IPR050402">
    <property type="entry name" value="OR51/52/56-like"/>
</dbReference>
<evidence type="ECO:0000256" key="10">
    <source>
        <dbReference type="RuleBase" id="RU000688"/>
    </source>
</evidence>
<dbReference type="GO" id="GO:0071396">
    <property type="term" value="P:cellular response to lipid"/>
    <property type="evidence" value="ECO:0007669"/>
    <property type="project" value="UniProtKB-ARBA"/>
</dbReference>
<dbReference type="STRING" id="246437.L9KLN9"/>
<feature type="transmembrane region" description="Helical" evidence="11">
    <location>
        <begin position="199"/>
        <end position="223"/>
    </location>
</feature>
<dbReference type="PANTHER" id="PTHR26450">
    <property type="entry name" value="OLFACTORY RECEPTOR 56B1-RELATED"/>
    <property type="match status" value="1"/>
</dbReference>
<feature type="transmembrane region" description="Helical" evidence="11">
    <location>
        <begin position="100"/>
        <end position="122"/>
    </location>
</feature>